<name>A0A8J6YXQ1_9PROT</name>
<sequence length="154" mass="16598">MAVAAQRIVPASTGFANTANTRFGDGVRASSASVEFTPVTAAEGSRDISLRDQGLRNDNWGAWKQNQSAPVSPEIPARDGRVYVDTVFLCNADARTLFNAHLAQAEASAPPANDVFPRNLRFQRASDTYEKNARTLQAAFVGLHPAGFSAMRML</sequence>
<dbReference type="AlphaFoldDB" id="A0A8J6YXQ1"/>
<keyword evidence="2" id="KW-1185">Reference proteome</keyword>
<reference evidence="1" key="1">
    <citation type="submission" date="2020-10" db="EMBL/GenBank/DDBJ databases">
        <title>Genome sequence of the unusual species of purple photosynthetic bacteria, Phaeovibrio sulfidiphilus DSM 23193, type strain.</title>
        <authorList>
            <person name="Kyndt J.A."/>
            <person name="Meyer T.E."/>
        </authorList>
    </citation>
    <scope>NUCLEOTIDE SEQUENCE</scope>
    <source>
        <strain evidence="1">DSM 23193</strain>
    </source>
</reference>
<gene>
    <name evidence="1" type="ORF">IHV25_08065</name>
</gene>
<comment type="caution">
    <text evidence="1">The sequence shown here is derived from an EMBL/GenBank/DDBJ whole genome shotgun (WGS) entry which is preliminary data.</text>
</comment>
<organism evidence="1 2">
    <name type="scientific">Phaeovibrio sulfidiphilus</name>
    <dbReference type="NCBI Taxonomy" id="1220600"/>
    <lineage>
        <taxon>Bacteria</taxon>
        <taxon>Pseudomonadati</taxon>
        <taxon>Pseudomonadota</taxon>
        <taxon>Alphaproteobacteria</taxon>
        <taxon>Rhodospirillales</taxon>
        <taxon>Rhodospirillaceae</taxon>
        <taxon>Phaeovibrio</taxon>
    </lineage>
</organism>
<protein>
    <submittedName>
        <fullName evidence="1">Uncharacterized protein</fullName>
    </submittedName>
</protein>
<evidence type="ECO:0000313" key="1">
    <source>
        <dbReference type="EMBL" id="MBE1237602.1"/>
    </source>
</evidence>
<accession>A0A8J6YXQ1</accession>
<dbReference type="EMBL" id="JACZHT010000005">
    <property type="protein sequence ID" value="MBE1237602.1"/>
    <property type="molecule type" value="Genomic_DNA"/>
</dbReference>
<evidence type="ECO:0000313" key="2">
    <source>
        <dbReference type="Proteomes" id="UP000631034"/>
    </source>
</evidence>
<dbReference type="Proteomes" id="UP000631034">
    <property type="component" value="Unassembled WGS sequence"/>
</dbReference>
<dbReference type="RefSeq" id="WP_192534599.1">
    <property type="nucleotide sequence ID" value="NZ_JACZHT010000005.1"/>
</dbReference>
<proteinExistence type="predicted"/>